<dbReference type="SUPFAM" id="SSF54368">
    <property type="entry name" value="Glutamine synthetase, N-terminal domain"/>
    <property type="match status" value="1"/>
</dbReference>
<dbReference type="Proteomes" id="UP000239480">
    <property type="component" value="Unassembled WGS sequence"/>
</dbReference>
<dbReference type="EMBL" id="PVTD01000004">
    <property type="protein sequence ID" value="PRY23747.1"/>
    <property type="molecule type" value="Genomic_DNA"/>
</dbReference>
<comment type="cofactor">
    <cofactor evidence="1">
        <name>Mg(2+)</name>
        <dbReference type="ChEBI" id="CHEBI:18420"/>
    </cofactor>
</comment>
<dbReference type="GO" id="GO:0006542">
    <property type="term" value="P:glutamine biosynthetic process"/>
    <property type="evidence" value="ECO:0007669"/>
    <property type="project" value="InterPro"/>
</dbReference>
<dbReference type="PANTHER" id="PTHR43785:SF12">
    <property type="entry name" value="TYPE-1 GLUTAMINE SYNTHETASE 2"/>
    <property type="match status" value="1"/>
</dbReference>
<gene>
    <name evidence="6" type="ORF">CLV78_104239</name>
</gene>
<keyword evidence="2 6" id="KW-0436">Ligase</keyword>
<dbReference type="RefSeq" id="WP_106205261.1">
    <property type="nucleotide sequence ID" value="NZ_PVTD01000004.1"/>
</dbReference>
<sequence>MSWLDENPDIHNIRVATPDLNGQARGKRIPARFASKAESGGVRLPLSALNLDMWGEDIEASPLLFESGDPDGVMKPTERGFVAMPWLEVSTAMLPISAYHEDGTPFAGDPRHALANVVGRLKARGLTAVVATELEFYLVDDSDDELHVPRSPGSRKRRIGSEILSLQALDVWDAFFTELYDGCEAMDIPADTAISEAGPGQFEINLMHQDDPLKAADDAWFFKLLVTGLARKHGFAASFMAKPYPQASGNGMHTHFSLLDAEGKNIFDDGTAAGSDALRHAVAGCLKALPGCGLVFAPHGNSYERMVPGAHAPTGICWAYENRTAAVRVPGGSPKARRIEHRVAGGDVNPYLSLAAILGAALNGLEDAVDPVPPISGNAYDLDLPQIPANWGDAITCFQNDPCVSRIFPKDLVRNMVLTKLQEMRKLEELSRREQLALYLDSV</sequence>
<dbReference type="SUPFAM" id="SSF55931">
    <property type="entry name" value="Glutamine synthetase/guanido kinase"/>
    <property type="match status" value="1"/>
</dbReference>
<keyword evidence="7" id="KW-1185">Reference proteome</keyword>
<reference evidence="6 7" key="1">
    <citation type="submission" date="2018-03" db="EMBL/GenBank/DDBJ databases">
        <title>Genomic Encyclopedia of Archaeal and Bacterial Type Strains, Phase II (KMG-II): from individual species to whole genera.</title>
        <authorList>
            <person name="Goeker M."/>
        </authorList>
    </citation>
    <scope>NUCLEOTIDE SEQUENCE [LARGE SCALE GENOMIC DNA]</scope>
    <source>
        <strain evidence="6 7">DSM 29328</strain>
    </source>
</reference>
<evidence type="ECO:0000259" key="5">
    <source>
        <dbReference type="PROSITE" id="PS51987"/>
    </source>
</evidence>
<proteinExistence type="inferred from homology"/>
<comment type="caution">
    <text evidence="6">The sequence shown here is derived from an EMBL/GenBank/DDBJ whole genome shotgun (WGS) entry which is preliminary data.</text>
</comment>
<dbReference type="Pfam" id="PF00120">
    <property type="entry name" value="Gln-synt_C"/>
    <property type="match status" value="1"/>
</dbReference>
<name>A0A2T0RRK0_9RHOB</name>
<dbReference type="AlphaFoldDB" id="A0A2T0RRK0"/>
<dbReference type="Gene3D" id="3.10.20.70">
    <property type="entry name" value="Glutamine synthetase, N-terminal domain"/>
    <property type="match status" value="1"/>
</dbReference>
<dbReference type="InterPro" id="IPR008146">
    <property type="entry name" value="Gln_synth_cat_dom"/>
</dbReference>
<dbReference type="Gene3D" id="3.30.590.10">
    <property type="entry name" value="Glutamine synthetase/guanido kinase, catalytic domain"/>
    <property type="match status" value="1"/>
</dbReference>
<evidence type="ECO:0000256" key="1">
    <source>
        <dbReference type="ARBA" id="ARBA00001946"/>
    </source>
</evidence>
<comment type="similarity">
    <text evidence="3 4">Belongs to the glutamine synthetase family.</text>
</comment>
<protein>
    <submittedName>
        <fullName evidence="6">Glutamate--putrescine ligase</fullName>
    </submittedName>
</protein>
<evidence type="ECO:0000313" key="7">
    <source>
        <dbReference type="Proteomes" id="UP000239480"/>
    </source>
</evidence>
<dbReference type="InterPro" id="IPR014746">
    <property type="entry name" value="Gln_synth/guanido_kin_cat_dom"/>
</dbReference>
<dbReference type="SMART" id="SM01230">
    <property type="entry name" value="Gln-synt_C"/>
    <property type="match status" value="1"/>
</dbReference>
<dbReference type="OrthoDB" id="9807095at2"/>
<dbReference type="GO" id="GO:0006598">
    <property type="term" value="P:polyamine catabolic process"/>
    <property type="evidence" value="ECO:0007669"/>
    <property type="project" value="TreeGrafter"/>
</dbReference>
<dbReference type="PANTHER" id="PTHR43785">
    <property type="entry name" value="GAMMA-GLUTAMYLPUTRESCINE SYNTHETASE"/>
    <property type="match status" value="1"/>
</dbReference>
<dbReference type="PROSITE" id="PS51987">
    <property type="entry name" value="GS_CATALYTIC"/>
    <property type="match status" value="1"/>
</dbReference>
<dbReference type="GO" id="GO:0004356">
    <property type="term" value="F:glutamine synthetase activity"/>
    <property type="evidence" value="ECO:0007669"/>
    <property type="project" value="InterPro"/>
</dbReference>
<evidence type="ECO:0000256" key="4">
    <source>
        <dbReference type="RuleBase" id="RU000384"/>
    </source>
</evidence>
<dbReference type="InterPro" id="IPR036651">
    <property type="entry name" value="Gln_synt_N_sf"/>
</dbReference>
<organism evidence="6 7">
    <name type="scientific">Aliiruegeria haliotis</name>
    <dbReference type="NCBI Taxonomy" id="1280846"/>
    <lineage>
        <taxon>Bacteria</taxon>
        <taxon>Pseudomonadati</taxon>
        <taxon>Pseudomonadota</taxon>
        <taxon>Alphaproteobacteria</taxon>
        <taxon>Rhodobacterales</taxon>
        <taxon>Roseobacteraceae</taxon>
        <taxon>Aliiruegeria</taxon>
    </lineage>
</organism>
<evidence type="ECO:0000313" key="6">
    <source>
        <dbReference type="EMBL" id="PRY23747.1"/>
    </source>
</evidence>
<evidence type="ECO:0000256" key="3">
    <source>
        <dbReference type="PROSITE-ProRule" id="PRU01331"/>
    </source>
</evidence>
<accession>A0A2T0RRK0</accession>
<feature type="domain" description="GS catalytic" evidence="5">
    <location>
        <begin position="110"/>
        <end position="443"/>
    </location>
</feature>
<evidence type="ECO:0000256" key="2">
    <source>
        <dbReference type="ARBA" id="ARBA00022598"/>
    </source>
</evidence>